<reference evidence="1" key="1">
    <citation type="journal article" date="2020" name="mSystems">
        <title>Genome- and Community-Level Interaction Insights into Carbon Utilization and Element Cycling Functions of Hydrothermarchaeota in Hydrothermal Sediment.</title>
        <authorList>
            <person name="Zhou Z."/>
            <person name="Liu Y."/>
            <person name="Xu W."/>
            <person name="Pan J."/>
            <person name="Luo Z.H."/>
            <person name="Li M."/>
        </authorList>
    </citation>
    <scope>NUCLEOTIDE SEQUENCE [LARGE SCALE GENOMIC DNA]</scope>
    <source>
        <strain evidence="1">SpSt-381</strain>
    </source>
</reference>
<organism evidence="1">
    <name type="scientific">Eiseniibacteriota bacterium</name>
    <dbReference type="NCBI Taxonomy" id="2212470"/>
    <lineage>
        <taxon>Bacteria</taxon>
        <taxon>Candidatus Eiseniibacteriota</taxon>
    </lineage>
</organism>
<dbReference type="InterPro" id="IPR016024">
    <property type="entry name" value="ARM-type_fold"/>
</dbReference>
<proteinExistence type="predicted"/>
<gene>
    <name evidence="1" type="ORF">ENR23_11790</name>
</gene>
<accession>A0A832MNF7</accession>
<evidence type="ECO:0000313" key="1">
    <source>
        <dbReference type="EMBL" id="HGZ44078.1"/>
    </source>
</evidence>
<dbReference type="PANTHER" id="PTHR12697:SF38">
    <property type="entry name" value="PBS LYASE HEAT DOMAIN PROTEIN REPEAT-CONTAINING PROTEIN"/>
    <property type="match status" value="1"/>
</dbReference>
<dbReference type="Pfam" id="PF13646">
    <property type="entry name" value="HEAT_2"/>
    <property type="match status" value="1"/>
</dbReference>
<dbReference type="SUPFAM" id="SSF48371">
    <property type="entry name" value="ARM repeat"/>
    <property type="match status" value="2"/>
</dbReference>
<protein>
    <submittedName>
        <fullName evidence="1">HEAT repeat domain-containing protein</fullName>
    </submittedName>
</protein>
<comment type="caution">
    <text evidence="1">The sequence shown here is derived from an EMBL/GenBank/DDBJ whole genome shotgun (WGS) entry which is preliminary data.</text>
</comment>
<dbReference type="EMBL" id="DSQF01000023">
    <property type="protein sequence ID" value="HGZ44078.1"/>
    <property type="molecule type" value="Genomic_DNA"/>
</dbReference>
<dbReference type="SMART" id="SM00567">
    <property type="entry name" value="EZ_HEAT"/>
    <property type="match status" value="4"/>
</dbReference>
<dbReference type="InterPro" id="IPR011989">
    <property type="entry name" value="ARM-like"/>
</dbReference>
<dbReference type="AlphaFoldDB" id="A0A832MNF7"/>
<name>A0A832MNF7_UNCEI</name>
<dbReference type="PANTHER" id="PTHR12697">
    <property type="entry name" value="PBS LYASE HEAT-LIKE PROTEIN"/>
    <property type="match status" value="1"/>
</dbReference>
<dbReference type="Gene3D" id="1.25.10.10">
    <property type="entry name" value="Leucine-rich Repeat Variant"/>
    <property type="match status" value="2"/>
</dbReference>
<sequence>MSDSTDGTGLRLPSARELSPVAQQCAVWFRSLARAVKTARLYRGGDNEVVEAMRDQLWDQLKPALEAAGGWALRVYANDIRLEDEIVVRGALRKPGEEDKIGGPEEKLPFLFYGDGIRGITFGARLSRREFDALFDALVAAGRGRNSQDDLMTLLWQANLGALRVDTVPPEQQITLSTRRPRRRASALRGQAFAWGASGAEIRSDLGQMAGAQGLHRDTFDDWRLPDVHAHPPQAYAALLPAVEASKARLLEDLARENATPWTAVAPDFIRAVVRLSPEADTRWAFCHSVVTWLAAALQSGAWGEAEQALGLLRELDPRRVVIAEQLAERLAEIDVEPLVELLDEDDATEQGRFVGLMVQIGPAAVQVASELMCRCTRQRARAACVTALSYLAADDPAVLRPLLDDPRWYVVRNAVFVLGQVGGPGLADLLRPAALHEEPRVRREVVRALSSLPRAERTPLLVLQLDARDPQLVGAALAQLTREPSPRVSKAILERIEDPAFEDLPADLQRAFLGALAEIADRHTVPALGLLLNRNAGLFTMRSLVRDAAARILARVGGEDALRILEEGLRSKTEAVRLACLEAMSDPRSAA</sequence>
<dbReference type="GO" id="GO:0016491">
    <property type="term" value="F:oxidoreductase activity"/>
    <property type="evidence" value="ECO:0007669"/>
    <property type="project" value="TreeGrafter"/>
</dbReference>
<dbReference type="InterPro" id="IPR004155">
    <property type="entry name" value="PBS_lyase_HEAT"/>
</dbReference>